<feature type="non-terminal residue" evidence="3">
    <location>
        <position position="863"/>
    </location>
</feature>
<dbReference type="HOGENOM" id="CLU_331801_0_0_1"/>
<evidence type="ECO:0000313" key="3">
    <source>
        <dbReference type="EMBL" id="EFI92534.1"/>
    </source>
</evidence>
<feature type="compositionally biased region" description="Polar residues" evidence="1">
    <location>
        <begin position="209"/>
        <end position="219"/>
    </location>
</feature>
<dbReference type="SUPFAM" id="SSF81383">
    <property type="entry name" value="F-box domain"/>
    <property type="match status" value="1"/>
</dbReference>
<dbReference type="EMBL" id="GL377312">
    <property type="protein sequence ID" value="EFI92534.1"/>
    <property type="molecule type" value="Genomic_DNA"/>
</dbReference>
<dbReference type="RefSeq" id="XP_003027437.1">
    <property type="nucleotide sequence ID" value="XM_003027391.1"/>
</dbReference>
<evidence type="ECO:0000256" key="1">
    <source>
        <dbReference type="SAM" id="MobiDB-lite"/>
    </source>
</evidence>
<feature type="compositionally biased region" description="Low complexity" evidence="1">
    <location>
        <begin position="174"/>
        <end position="184"/>
    </location>
</feature>
<keyword evidence="4" id="KW-1185">Reference proteome</keyword>
<dbReference type="eggNOG" id="ENOG502RD4M">
    <property type="taxonomic scope" value="Eukaryota"/>
</dbReference>
<protein>
    <recommendedName>
        <fullName evidence="2">F-box domain-containing protein</fullName>
    </recommendedName>
</protein>
<proteinExistence type="predicted"/>
<dbReference type="VEuPathDB" id="FungiDB:SCHCODRAFT_02553880"/>
<feature type="domain" description="F-box" evidence="2">
    <location>
        <begin position="474"/>
        <end position="528"/>
    </location>
</feature>
<accession>D8QGQ3</accession>
<dbReference type="InParanoid" id="D8QGQ3"/>
<dbReference type="InterPro" id="IPR036047">
    <property type="entry name" value="F-box-like_dom_sf"/>
</dbReference>
<reference evidence="3 4" key="1">
    <citation type="journal article" date="2010" name="Nat. Biotechnol.">
        <title>Genome sequence of the model mushroom Schizophyllum commune.</title>
        <authorList>
            <person name="Ohm R.A."/>
            <person name="de Jong J.F."/>
            <person name="Lugones L.G."/>
            <person name="Aerts A."/>
            <person name="Kothe E."/>
            <person name="Stajich J.E."/>
            <person name="de Vries R.P."/>
            <person name="Record E."/>
            <person name="Levasseur A."/>
            <person name="Baker S.E."/>
            <person name="Bartholomew K.A."/>
            <person name="Coutinho P.M."/>
            <person name="Erdmann S."/>
            <person name="Fowler T.J."/>
            <person name="Gathman A.C."/>
            <person name="Lombard V."/>
            <person name="Henrissat B."/>
            <person name="Knabe N."/>
            <person name="Kuees U."/>
            <person name="Lilly W.W."/>
            <person name="Lindquist E."/>
            <person name="Lucas S."/>
            <person name="Magnuson J.K."/>
            <person name="Piumi F."/>
            <person name="Raudaskoski M."/>
            <person name="Salamov A."/>
            <person name="Schmutz J."/>
            <person name="Schwarze F.W.M.R."/>
            <person name="vanKuyk P.A."/>
            <person name="Horton J.S."/>
            <person name="Grigoriev I.V."/>
            <person name="Woesten H.A.B."/>
        </authorList>
    </citation>
    <scope>NUCLEOTIDE SEQUENCE [LARGE SCALE GENOMIC DNA]</scope>
    <source>
        <strain evidence="4">H4-8 / FGSC 9210</strain>
    </source>
</reference>
<dbReference type="Gene3D" id="1.20.1280.50">
    <property type="match status" value="1"/>
</dbReference>
<evidence type="ECO:0000259" key="2">
    <source>
        <dbReference type="PROSITE" id="PS50181"/>
    </source>
</evidence>
<feature type="compositionally biased region" description="Low complexity" evidence="1">
    <location>
        <begin position="191"/>
        <end position="200"/>
    </location>
</feature>
<dbReference type="OrthoDB" id="3221235at2759"/>
<name>D8QGQ3_SCHCM</name>
<dbReference type="PROSITE" id="PS50181">
    <property type="entry name" value="FBOX"/>
    <property type="match status" value="1"/>
</dbReference>
<dbReference type="GeneID" id="9597785"/>
<evidence type="ECO:0000313" key="4">
    <source>
        <dbReference type="Proteomes" id="UP000007431"/>
    </source>
</evidence>
<dbReference type="Pfam" id="PF12937">
    <property type="entry name" value="F-box-like"/>
    <property type="match status" value="1"/>
</dbReference>
<feature type="region of interest" description="Disordered" evidence="1">
    <location>
        <begin position="146"/>
        <end position="257"/>
    </location>
</feature>
<dbReference type="Proteomes" id="UP000007431">
    <property type="component" value="Unassembled WGS sequence"/>
</dbReference>
<sequence>MVAIAEGHVYAPVKVPQIRSPTPPLHPPPLPMDTAEEETQPPILSFPFGRVPDEWEVHTIPSGVDLRSSSHGNPEDALEDSHAVQDTVLYKIEHEDAPFQIKTEDSPEERSLKASTYYYNRAARIITTDDIRQADVRARVRQACGGLGGLLSPPPPLPKRSPTVARPPIRGRARASTTLARASSPYERVASSSTCPRSSSYTGLLAGASSMSTDRTPSPMTVPGAEDGLISRASSGSVSVASGSSNPLTDPRSLSRKSDCDKIVKEGQVQRVCWWEEKEVKNVQLNEDGEPVSLIPDLQSEFWKTLAEFPCHRPLPAMAEHELMRAYEEDKNVRALFEFVPEHQEMFDELTALRATTYQDISQQRRRDKIIAHHVAVLMEAACFLRMRQSALPFSKMSIRHPTRRLAVEELLERAASVANLAMLRTHSEPTPVQIAAINEYTLLLESELKFLPQNDNATRERILAQLDIHRSIFAPIRRLPTELLIEIFSLLAYESSLRTLQIASTIARVCAVWRDIAHGLTKFWTKLVVKSLSDIKRYCQLFLPLTKGKLPDLRCDNPKILGSLWDGIEPYASTWRSLSIEGRLSMIPDLKVLYMENLERLVVDAYDKPESPELSVLDFVVAPRLRHIALTLDVLQSERQLHVPVTRALTSLEIEVMSPFPITHTLPLLRACAGTLETLTLKVRHPLEGSEGSYPTSVSDTFAMNALTLLSLIDPACALLNHITAPHIEELALGNVPAYGTRSLMGFLTRDETSRHLIALRVYKVEERDIHAWIPCLQLMDKLRDLFFDELLSNRRFLEQLIRYEDRPPLLPSLKNIAIWDIFRKHRDLHDIIGEMCASRAKFTVVNGRRRLETISWINEWG</sequence>
<feature type="compositionally biased region" description="Low complexity" evidence="1">
    <location>
        <begin position="233"/>
        <end position="245"/>
    </location>
</feature>
<dbReference type="KEGG" id="scm:SCHCO_02553880"/>
<dbReference type="InterPro" id="IPR001810">
    <property type="entry name" value="F-box_dom"/>
</dbReference>
<dbReference type="AlphaFoldDB" id="D8QGQ3"/>
<organism evidence="4">
    <name type="scientific">Schizophyllum commune (strain H4-8 / FGSC 9210)</name>
    <name type="common">Split gill fungus</name>
    <dbReference type="NCBI Taxonomy" id="578458"/>
    <lineage>
        <taxon>Eukaryota</taxon>
        <taxon>Fungi</taxon>
        <taxon>Dikarya</taxon>
        <taxon>Basidiomycota</taxon>
        <taxon>Agaricomycotina</taxon>
        <taxon>Agaricomycetes</taxon>
        <taxon>Agaricomycetidae</taxon>
        <taxon>Agaricales</taxon>
        <taxon>Schizophyllaceae</taxon>
        <taxon>Schizophyllum</taxon>
    </lineage>
</organism>
<gene>
    <name evidence="3" type="ORF">SCHCODRAFT_113042</name>
</gene>